<reference evidence="4 5" key="1">
    <citation type="submission" date="2021-05" db="EMBL/GenBank/DDBJ databases">
        <title>The draft genome of Geobacter luticola JCM 17780.</title>
        <authorList>
            <person name="Xu Z."/>
            <person name="Masuda Y."/>
            <person name="Itoh H."/>
            <person name="Senoo K."/>
        </authorList>
    </citation>
    <scope>NUCLEOTIDE SEQUENCE [LARGE SCALE GENOMIC DNA]</scope>
    <source>
        <strain evidence="4 5">JCM 17780</strain>
    </source>
</reference>
<keyword evidence="2" id="KW-1133">Transmembrane helix</keyword>
<name>A0ABS5SGB1_9BACT</name>
<keyword evidence="2" id="KW-0812">Transmembrane</keyword>
<dbReference type="Proteomes" id="UP000756860">
    <property type="component" value="Unassembled WGS sequence"/>
</dbReference>
<dbReference type="Gene3D" id="3.30.70.1070">
    <property type="entry name" value="Sporulation related repeat"/>
    <property type="match status" value="1"/>
</dbReference>
<feature type="compositionally biased region" description="Low complexity" evidence="1">
    <location>
        <begin position="130"/>
        <end position="141"/>
    </location>
</feature>
<feature type="transmembrane region" description="Helical" evidence="2">
    <location>
        <begin position="21"/>
        <end position="47"/>
    </location>
</feature>
<dbReference type="RefSeq" id="WP_214176405.1">
    <property type="nucleotide sequence ID" value="NZ_JAHCVK010000010.1"/>
</dbReference>
<protein>
    <submittedName>
        <fullName evidence="4">SPOR domain-containing protein</fullName>
    </submittedName>
</protein>
<dbReference type="EMBL" id="JAHCVK010000010">
    <property type="protein sequence ID" value="MBT0654397.1"/>
    <property type="molecule type" value="Genomic_DNA"/>
</dbReference>
<evidence type="ECO:0000313" key="4">
    <source>
        <dbReference type="EMBL" id="MBT0654397.1"/>
    </source>
</evidence>
<keyword evidence="2" id="KW-0472">Membrane</keyword>
<accession>A0ABS5SGB1</accession>
<organism evidence="4 5">
    <name type="scientific">Geomobilimonas luticola</name>
    <dbReference type="NCBI Taxonomy" id="1114878"/>
    <lineage>
        <taxon>Bacteria</taxon>
        <taxon>Pseudomonadati</taxon>
        <taxon>Thermodesulfobacteriota</taxon>
        <taxon>Desulfuromonadia</taxon>
        <taxon>Geobacterales</taxon>
        <taxon>Geobacteraceae</taxon>
        <taxon>Geomobilimonas</taxon>
    </lineage>
</organism>
<dbReference type="SUPFAM" id="SSF110997">
    <property type="entry name" value="Sporulation related repeat"/>
    <property type="match status" value="1"/>
</dbReference>
<gene>
    <name evidence="4" type="ORF">KI810_15155</name>
</gene>
<feature type="compositionally biased region" description="Basic and acidic residues" evidence="1">
    <location>
        <begin position="155"/>
        <end position="164"/>
    </location>
</feature>
<proteinExistence type="predicted"/>
<keyword evidence="5" id="KW-1185">Reference proteome</keyword>
<dbReference type="InterPro" id="IPR007730">
    <property type="entry name" value="SPOR-like_dom"/>
</dbReference>
<dbReference type="Pfam" id="PF05036">
    <property type="entry name" value="SPOR"/>
    <property type="match status" value="1"/>
</dbReference>
<dbReference type="InterPro" id="IPR036680">
    <property type="entry name" value="SPOR-like_sf"/>
</dbReference>
<feature type="domain" description="SPOR" evidence="3">
    <location>
        <begin position="184"/>
        <end position="260"/>
    </location>
</feature>
<evidence type="ECO:0000313" key="5">
    <source>
        <dbReference type="Proteomes" id="UP000756860"/>
    </source>
</evidence>
<sequence>MVLDYRERKPVSKNRPRKQPLNVFAVLITLAITVSFGAGLATGWLVFRPKRSQLAVAQQQAVPGQPGQPATDAQTQPPVPVAQKTGEPPLTFYETLPKGSRAVIGSGLNPHTPGPSLTANPVIPPPPVPAAQSRPAAVLPSASPPAKAPSAVKPQDTRDKEEPPKPAAVTKTPSAPPPGGNKPAQSRETFSVQVASHKDRKEAEAVRDRLVARGMPAYIVESHLQDKGVWYRVRVGRGLEQSAANELATKAGKGAMTIPE</sequence>
<feature type="compositionally biased region" description="Low complexity" evidence="1">
    <location>
        <begin position="57"/>
        <end position="70"/>
    </location>
</feature>
<evidence type="ECO:0000256" key="1">
    <source>
        <dbReference type="SAM" id="MobiDB-lite"/>
    </source>
</evidence>
<evidence type="ECO:0000256" key="2">
    <source>
        <dbReference type="SAM" id="Phobius"/>
    </source>
</evidence>
<evidence type="ECO:0000259" key="3">
    <source>
        <dbReference type="PROSITE" id="PS51724"/>
    </source>
</evidence>
<dbReference type="PROSITE" id="PS51724">
    <property type="entry name" value="SPOR"/>
    <property type="match status" value="1"/>
</dbReference>
<feature type="compositionally biased region" description="Polar residues" evidence="1">
    <location>
        <begin position="183"/>
        <end position="194"/>
    </location>
</feature>
<comment type="caution">
    <text evidence="4">The sequence shown here is derived from an EMBL/GenBank/DDBJ whole genome shotgun (WGS) entry which is preliminary data.</text>
</comment>
<feature type="region of interest" description="Disordered" evidence="1">
    <location>
        <begin position="57"/>
        <end position="204"/>
    </location>
</feature>